<dbReference type="InterPro" id="IPR032675">
    <property type="entry name" value="LRR_dom_sf"/>
</dbReference>
<evidence type="ECO:0008006" key="4">
    <source>
        <dbReference type="Google" id="ProtNLM"/>
    </source>
</evidence>
<dbReference type="OrthoDB" id="3178870at2759"/>
<keyword evidence="3" id="KW-1185">Reference proteome</keyword>
<dbReference type="EMBL" id="BRPK01000012">
    <property type="protein sequence ID" value="GLB42750.1"/>
    <property type="molecule type" value="Genomic_DNA"/>
</dbReference>
<comment type="caution">
    <text evidence="2">The sequence shown here is derived from an EMBL/GenBank/DDBJ whole genome shotgun (WGS) entry which is preliminary data.</text>
</comment>
<evidence type="ECO:0000256" key="1">
    <source>
        <dbReference type="SAM" id="MobiDB-lite"/>
    </source>
</evidence>
<dbReference type="Gene3D" id="3.80.10.10">
    <property type="entry name" value="Ribonuclease Inhibitor"/>
    <property type="match status" value="1"/>
</dbReference>
<name>A0A9P3PTU1_LYOSH</name>
<evidence type="ECO:0000313" key="2">
    <source>
        <dbReference type="EMBL" id="GLB42750.1"/>
    </source>
</evidence>
<reference evidence="2" key="1">
    <citation type="submission" date="2022-07" db="EMBL/GenBank/DDBJ databases">
        <title>The genome of Lyophyllum shimeji provides insight into the initial evolution of ectomycorrhizal fungal genome.</title>
        <authorList>
            <person name="Kobayashi Y."/>
            <person name="Shibata T."/>
            <person name="Hirakawa H."/>
            <person name="Shigenobu S."/>
            <person name="Nishiyama T."/>
            <person name="Yamada A."/>
            <person name="Hasebe M."/>
            <person name="Kawaguchi M."/>
        </authorList>
    </citation>
    <scope>NUCLEOTIDE SEQUENCE</scope>
    <source>
        <strain evidence="2">AT787</strain>
    </source>
</reference>
<dbReference type="Proteomes" id="UP001063166">
    <property type="component" value="Unassembled WGS sequence"/>
</dbReference>
<dbReference type="SUPFAM" id="SSF52047">
    <property type="entry name" value="RNI-like"/>
    <property type="match status" value="1"/>
</dbReference>
<gene>
    <name evidence="2" type="ORF">LshimejAT787_1201990</name>
</gene>
<feature type="region of interest" description="Disordered" evidence="1">
    <location>
        <begin position="1"/>
        <end position="45"/>
    </location>
</feature>
<accession>A0A9P3PTU1</accession>
<organism evidence="2 3">
    <name type="scientific">Lyophyllum shimeji</name>
    <name type="common">Hon-shimeji</name>
    <name type="synonym">Tricholoma shimeji</name>
    <dbReference type="NCBI Taxonomy" id="47721"/>
    <lineage>
        <taxon>Eukaryota</taxon>
        <taxon>Fungi</taxon>
        <taxon>Dikarya</taxon>
        <taxon>Basidiomycota</taxon>
        <taxon>Agaricomycotina</taxon>
        <taxon>Agaricomycetes</taxon>
        <taxon>Agaricomycetidae</taxon>
        <taxon>Agaricales</taxon>
        <taxon>Tricholomatineae</taxon>
        <taxon>Lyophyllaceae</taxon>
        <taxon>Lyophyllum</taxon>
    </lineage>
</organism>
<protein>
    <recommendedName>
        <fullName evidence="4">F-box domain-containing protein</fullName>
    </recommendedName>
</protein>
<evidence type="ECO:0000313" key="3">
    <source>
        <dbReference type="Proteomes" id="UP001063166"/>
    </source>
</evidence>
<dbReference type="AlphaFoldDB" id="A0A9P3PTU1"/>
<sequence length="396" mass="43757">MSLTSLMSPPPRTGSPAVPGTLDTEPRTPPPGSTAKPAPPPLTTRSTLPVEILDYILQSLTRSELLPCLTLNSAFYNITSRVLYRALEDLEPAQSVACLLQLEQNPRVQPFVRKLEIDWNTQTSPTVNLYRLLHRVLKKVTALTVLSLEFPRPDTPLWILNGCTFSLRHFSTSLPCDQALARFLDTQPSLTELTLRGFPQGADNIMPPFLSFSPSHATASRNTFTLSPGALPKLSSLRTVHGGPAIIASVVNGRPVQMASIALFPTSSSESLKALSLSASPMRRLSIMSFDPAVQDYLLSEIATRFPQLEALHIVILLSEYTNELLKALGPLLKGFKALQYITFMAATDRTALPGEEQDIAKLWHHWCPTLKTIILPRGRVWFEGRSEWNSLDPDE</sequence>
<proteinExistence type="predicted"/>
<feature type="compositionally biased region" description="Pro residues" evidence="1">
    <location>
        <begin position="27"/>
        <end position="42"/>
    </location>
</feature>